<keyword evidence="2" id="KW-1185">Reference proteome</keyword>
<evidence type="ECO:0000313" key="2">
    <source>
        <dbReference type="Proteomes" id="UP000507245"/>
    </source>
</evidence>
<gene>
    <name evidence="1" type="ORF">ORAREDHAP_LOCUS35056</name>
</gene>
<dbReference type="AlphaFoldDB" id="A0A6J5XKR0"/>
<dbReference type="EMBL" id="CAEKKB010000006">
    <property type="protein sequence ID" value="CAB4312572.1"/>
    <property type="molecule type" value="Genomic_DNA"/>
</dbReference>
<name>A0A6J5XKR0_PRUAR</name>
<protein>
    <submittedName>
        <fullName evidence="1">Uncharacterized protein</fullName>
    </submittedName>
</protein>
<organism evidence="1 2">
    <name type="scientific">Prunus armeniaca</name>
    <name type="common">Apricot</name>
    <name type="synonym">Armeniaca vulgaris</name>
    <dbReference type="NCBI Taxonomy" id="36596"/>
    <lineage>
        <taxon>Eukaryota</taxon>
        <taxon>Viridiplantae</taxon>
        <taxon>Streptophyta</taxon>
        <taxon>Embryophyta</taxon>
        <taxon>Tracheophyta</taxon>
        <taxon>Spermatophyta</taxon>
        <taxon>Magnoliopsida</taxon>
        <taxon>eudicotyledons</taxon>
        <taxon>Gunneridae</taxon>
        <taxon>Pentapetalae</taxon>
        <taxon>rosids</taxon>
        <taxon>fabids</taxon>
        <taxon>Rosales</taxon>
        <taxon>Rosaceae</taxon>
        <taxon>Amygdaloideae</taxon>
        <taxon>Amygdaleae</taxon>
        <taxon>Prunus</taxon>
    </lineage>
</organism>
<evidence type="ECO:0000313" key="1">
    <source>
        <dbReference type="EMBL" id="CAB4312572.1"/>
    </source>
</evidence>
<sequence length="76" mass="8922">MPHTHTCMFRYIDVCICNDKYAIQQPPVLYRYANNMTEMQSPDVVSSCNDVSGNRFAYNLNIRHLLYDGHRHSNKI</sequence>
<reference evidence="2" key="1">
    <citation type="journal article" date="2020" name="Genome Biol.">
        <title>Gamete binning: chromosome-level and haplotype-resolved genome assembly enabled by high-throughput single-cell sequencing of gamete genomes.</title>
        <authorList>
            <person name="Campoy J.A."/>
            <person name="Sun H."/>
            <person name="Goel M."/>
            <person name="Jiao W.-B."/>
            <person name="Folz-Donahue K."/>
            <person name="Wang N."/>
            <person name="Rubio M."/>
            <person name="Liu C."/>
            <person name="Kukat C."/>
            <person name="Ruiz D."/>
            <person name="Huettel B."/>
            <person name="Schneeberger K."/>
        </authorList>
    </citation>
    <scope>NUCLEOTIDE SEQUENCE [LARGE SCALE GENOMIC DNA]</scope>
    <source>
        <strain evidence="2">cv. Rojo Pasion</strain>
    </source>
</reference>
<accession>A0A6J5XKR0</accession>
<proteinExistence type="predicted"/>
<dbReference type="Proteomes" id="UP000507245">
    <property type="component" value="Unassembled WGS sequence"/>
</dbReference>